<dbReference type="GO" id="GO:0004364">
    <property type="term" value="F:glutathione transferase activity"/>
    <property type="evidence" value="ECO:0007669"/>
    <property type="project" value="TreeGrafter"/>
</dbReference>
<feature type="domain" description="GST C-terminal" evidence="3">
    <location>
        <begin position="85"/>
        <end position="205"/>
    </location>
</feature>
<keyword evidence="4" id="KW-0808">Transferase</keyword>
<evidence type="ECO:0000313" key="4">
    <source>
        <dbReference type="EMBL" id="QDL09779.1"/>
    </source>
</evidence>
<dbReference type="GO" id="GO:0006749">
    <property type="term" value="P:glutathione metabolic process"/>
    <property type="evidence" value="ECO:0007669"/>
    <property type="project" value="TreeGrafter"/>
</dbReference>
<dbReference type="Proteomes" id="UP000503129">
    <property type="component" value="Chromosome"/>
</dbReference>
<dbReference type="SUPFAM" id="SSF47616">
    <property type="entry name" value="GST C-terminal domain-like"/>
    <property type="match status" value="1"/>
</dbReference>
<dbReference type="RefSeq" id="WP_171976882.1">
    <property type="nucleotide sequence ID" value="NZ_CAWOXK010000001.1"/>
</dbReference>
<dbReference type="Gene3D" id="1.20.1050.10">
    <property type="match status" value="1"/>
</dbReference>
<dbReference type="PROSITE" id="PS50404">
    <property type="entry name" value="GST_NTER"/>
    <property type="match status" value="1"/>
</dbReference>
<dbReference type="EMBL" id="CP030118">
    <property type="protein sequence ID" value="QDL09779.1"/>
    <property type="molecule type" value="Genomic_DNA"/>
</dbReference>
<protein>
    <submittedName>
        <fullName evidence="4">Glutathione S-transferase family protein</fullName>
    </submittedName>
</protein>
<dbReference type="InterPro" id="IPR004046">
    <property type="entry name" value="GST_C"/>
</dbReference>
<dbReference type="CDD" id="cd00570">
    <property type="entry name" value="GST_N_family"/>
    <property type="match status" value="1"/>
</dbReference>
<dbReference type="InterPro" id="IPR004045">
    <property type="entry name" value="Glutathione_S-Trfase_N"/>
</dbReference>
<dbReference type="InterPro" id="IPR010987">
    <property type="entry name" value="Glutathione-S-Trfase_C-like"/>
</dbReference>
<dbReference type="InterPro" id="IPR036249">
    <property type="entry name" value="Thioredoxin-like_sf"/>
</dbReference>
<dbReference type="PANTHER" id="PTHR43969:SF9">
    <property type="entry name" value="GLUTATHIONE S TRANSFERASE D10, ISOFORM A-RELATED"/>
    <property type="match status" value="1"/>
</dbReference>
<evidence type="ECO:0000259" key="2">
    <source>
        <dbReference type="PROSITE" id="PS50404"/>
    </source>
</evidence>
<organism evidence="4 5">
    <name type="scientific">Brasilonema sennae CENA114</name>
    <dbReference type="NCBI Taxonomy" id="415709"/>
    <lineage>
        <taxon>Bacteria</taxon>
        <taxon>Bacillati</taxon>
        <taxon>Cyanobacteriota</taxon>
        <taxon>Cyanophyceae</taxon>
        <taxon>Nostocales</taxon>
        <taxon>Scytonemataceae</taxon>
        <taxon>Brasilonema</taxon>
        <taxon>Bromeliae group (in: Brasilonema)</taxon>
    </lineage>
</organism>
<reference evidence="4 5" key="1">
    <citation type="submission" date="2018-06" db="EMBL/GenBank/DDBJ databases">
        <title>Comparative genomics of Brasilonema spp. strains.</title>
        <authorList>
            <person name="Alvarenga D.O."/>
            <person name="Fiore M.F."/>
            <person name="Varani A.M."/>
        </authorList>
    </citation>
    <scope>NUCLEOTIDE SEQUENCE [LARGE SCALE GENOMIC DNA]</scope>
    <source>
        <strain evidence="4 5">CENA114</strain>
    </source>
</reference>
<dbReference type="KEGG" id="bsen:DP114_19440"/>
<gene>
    <name evidence="4" type="ORF">DP114_19440</name>
</gene>
<name>A0A856MHQ1_9CYAN</name>
<dbReference type="PANTHER" id="PTHR43969">
    <property type="entry name" value="GLUTATHIONE S TRANSFERASE D10, ISOFORM A-RELATED"/>
    <property type="match status" value="1"/>
</dbReference>
<dbReference type="Pfam" id="PF13417">
    <property type="entry name" value="GST_N_3"/>
    <property type="match status" value="1"/>
</dbReference>
<dbReference type="Gene3D" id="3.40.30.10">
    <property type="entry name" value="Glutaredoxin"/>
    <property type="match status" value="1"/>
</dbReference>
<evidence type="ECO:0000259" key="3">
    <source>
        <dbReference type="PROSITE" id="PS50405"/>
    </source>
</evidence>
<dbReference type="SFLD" id="SFLDG00358">
    <property type="entry name" value="Main_(cytGST)"/>
    <property type="match status" value="1"/>
</dbReference>
<dbReference type="AlphaFoldDB" id="A0A856MHQ1"/>
<comment type="subunit">
    <text evidence="1">Homodimer.</text>
</comment>
<dbReference type="PROSITE" id="PS50405">
    <property type="entry name" value="GST_CTER"/>
    <property type="match status" value="1"/>
</dbReference>
<dbReference type="InterPro" id="IPR036282">
    <property type="entry name" value="Glutathione-S-Trfase_C_sf"/>
</dbReference>
<feature type="domain" description="GST N-terminal" evidence="2">
    <location>
        <begin position="1"/>
        <end position="80"/>
    </location>
</feature>
<keyword evidence="5" id="KW-1185">Reference proteome</keyword>
<evidence type="ECO:0000256" key="1">
    <source>
        <dbReference type="ARBA" id="ARBA00011738"/>
    </source>
</evidence>
<dbReference type="SUPFAM" id="SSF52833">
    <property type="entry name" value="Thioredoxin-like"/>
    <property type="match status" value="1"/>
</dbReference>
<dbReference type="Pfam" id="PF00043">
    <property type="entry name" value="GST_C"/>
    <property type="match status" value="1"/>
</dbReference>
<dbReference type="SFLD" id="SFLDS00019">
    <property type="entry name" value="Glutathione_Transferase_(cytos"/>
    <property type="match status" value="1"/>
</dbReference>
<proteinExistence type="predicted"/>
<accession>A0A856MHQ1</accession>
<dbReference type="InterPro" id="IPR040079">
    <property type="entry name" value="Glutathione_S-Trfase"/>
</dbReference>
<sequence>MLKFYYNPRSPMARRVWQTLLEKEILFDPILLSLNGDQLQPEYLNLNPFHHVPVIVDDGLRVIESLAILDYLEAKYPTPALLPKEAEALATVRMVQMVATHELLPKMISLISETEDSPKCLQAKEHIDKVLKFLTDCLGNSSYFGGEQLTLADIVAGCDLSLLPKLGVSFSHYPKLNDWFERLMQREAWQKTELSTEDFEKFKRVFVKLRSRKLTNKHRVHPVQEEKT</sequence>
<evidence type="ECO:0000313" key="5">
    <source>
        <dbReference type="Proteomes" id="UP000503129"/>
    </source>
</evidence>